<keyword evidence="1" id="KW-0812">Transmembrane</keyword>
<dbReference type="Pfam" id="PF09413">
    <property type="entry name" value="DUF2007"/>
    <property type="match status" value="1"/>
</dbReference>
<keyword evidence="4" id="KW-1185">Reference proteome</keyword>
<dbReference type="Gene3D" id="3.30.70.790">
    <property type="entry name" value="UreE, C-terminal domain"/>
    <property type="match status" value="1"/>
</dbReference>
<dbReference type="InterPro" id="IPR018551">
    <property type="entry name" value="DUF2007"/>
</dbReference>
<accession>A0ABX2EAI9</accession>
<evidence type="ECO:0000259" key="2">
    <source>
        <dbReference type="Pfam" id="PF09413"/>
    </source>
</evidence>
<evidence type="ECO:0000256" key="1">
    <source>
        <dbReference type="SAM" id="Phobius"/>
    </source>
</evidence>
<feature type="transmembrane region" description="Helical" evidence="1">
    <location>
        <begin position="232"/>
        <end position="248"/>
    </location>
</feature>
<reference evidence="3 4" key="1">
    <citation type="submission" date="2020-05" db="EMBL/GenBank/DDBJ databases">
        <title>Aquincola sp. isolate from soil.</title>
        <authorList>
            <person name="Han J."/>
            <person name="Kim D.-U."/>
        </authorList>
    </citation>
    <scope>NUCLEOTIDE SEQUENCE [LARGE SCALE GENOMIC DNA]</scope>
    <source>
        <strain evidence="3 4">S2</strain>
    </source>
</reference>
<name>A0ABX2EAI9_9BURK</name>
<feature type="transmembrane region" description="Helical" evidence="1">
    <location>
        <begin position="189"/>
        <end position="211"/>
    </location>
</feature>
<organism evidence="3 4">
    <name type="scientific">Pseudaquabacterium terrae</name>
    <dbReference type="NCBI Taxonomy" id="2732868"/>
    <lineage>
        <taxon>Bacteria</taxon>
        <taxon>Pseudomonadati</taxon>
        <taxon>Pseudomonadota</taxon>
        <taxon>Betaproteobacteria</taxon>
        <taxon>Burkholderiales</taxon>
        <taxon>Sphaerotilaceae</taxon>
        <taxon>Pseudaquabacterium</taxon>
    </lineage>
</organism>
<feature type="transmembrane region" description="Helical" evidence="1">
    <location>
        <begin position="130"/>
        <end position="148"/>
    </location>
</feature>
<gene>
    <name evidence="3" type="ORF">HLB44_01080</name>
</gene>
<feature type="domain" description="DUF2007" evidence="2">
    <location>
        <begin position="36"/>
        <end position="100"/>
    </location>
</feature>
<feature type="transmembrane region" description="Helical" evidence="1">
    <location>
        <begin position="160"/>
        <end position="183"/>
    </location>
</feature>
<evidence type="ECO:0000313" key="3">
    <source>
        <dbReference type="EMBL" id="NRF65566.1"/>
    </source>
</evidence>
<evidence type="ECO:0000313" key="4">
    <source>
        <dbReference type="Proteomes" id="UP000737171"/>
    </source>
</evidence>
<comment type="caution">
    <text evidence="3">The sequence shown here is derived from an EMBL/GenBank/DDBJ whole genome shotgun (WGS) entry which is preliminary data.</text>
</comment>
<keyword evidence="1" id="KW-0472">Membrane</keyword>
<dbReference type="RefSeq" id="WP_173119728.1">
    <property type="nucleotide sequence ID" value="NZ_JABRWJ010000001.1"/>
</dbReference>
<keyword evidence="1" id="KW-1133">Transmembrane helix</keyword>
<dbReference type="EMBL" id="JABRWJ010000001">
    <property type="protein sequence ID" value="NRF65566.1"/>
    <property type="molecule type" value="Genomic_DNA"/>
</dbReference>
<sequence>MPSACRPVLAKLATTSRREAGMTEQTSDYLGDYTRVATCATPTEAHLLKGVLEAAGLAPHVADANIVQANSWLTQAVGGVRVLVPAQQVEAAHEAIAEFQAGAYQLPGEESAAPKPYAQSPVPLFSIDRAALLSFILTPVFGAVIHLVNGKRLGQGGSGIGAWLWLALLAAASIAAIVAVQRADPGPFIVFRASMAMCFLTAVWYFVVAYAQSKHIFATFGPKYRRQGLGKPALLVALGLLASGWVISEFM</sequence>
<proteinExistence type="predicted"/>
<dbReference type="Proteomes" id="UP000737171">
    <property type="component" value="Unassembled WGS sequence"/>
</dbReference>
<protein>
    <submittedName>
        <fullName evidence="3">DUF2007 domain-containing protein</fullName>
    </submittedName>
</protein>